<dbReference type="AlphaFoldDB" id="A0A832R9B3"/>
<organism evidence="6 7">
    <name type="scientific">Candidatus Dojkabacteria bacterium</name>
    <dbReference type="NCBI Taxonomy" id="2099670"/>
    <lineage>
        <taxon>Bacteria</taxon>
        <taxon>Candidatus Dojkabacteria</taxon>
    </lineage>
</organism>
<dbReference type="InterPro" id="IPR000456">
    <property type="entry name" value="Ribosomal_bL17"/>
</dbReference>
<evidence type="ECO:0000313" key="6">
    <source>
        <dbReference type="EMBL" id="HHX99753.1"/>
    </source>
</evidence>
<dbReference type="GO" id="GO:0022625">
    <property type="term" value="C:cytosolic large ribosomal subunit"/>
    <property type="evidence" value="ECO:0007669"/>
    <property type="project" value="TreeGrafter"/>
</dbReference>
<evidence type="ECO:0000256" key="4">
    <source>
        <dbReference type="ARBA" id="ARBA00035494"/>
    </source>
</evidence>
<evidence type="ECO:0000256" key="5">
    <source>
        <dbReference type="SAM" id="MobiDB-lite"/>
    </source>
</evidence>
<reference evidence="6 7" key="1">
    <citation type="journal article" date="2020" name="Biotechnol. Biofuels">
        <title>New insights from the biogas microbiome by comprehensive genome-resolved metagenomics of nearly 1600 species originating from multiple anaerobic digesters.</title>
        <authorList>
            <person name="Campanaro S."/>
            <person name="Treu L."/>
            <person name="Rodriguez-R L.M."/>
            <person name="Kovalovszki A."/>
            <person name="Ziels R.M."/>
            <person name="Maus I."/>
            <person name="Zhu X."/>
            <person name="Kougias P.G."/>
            <person name="Basile A."/>
            <person name="Luo G."/>
            <person name="Schluter A."/>
            <person name="Konstantinidis K.T."/>
            <person name="Angelidaki I."/>
        </authorList>
    </citation>
    <scope>NUCLEOTIDE SEQUENCE [LARGE SCALE GENOMIC DNA]</scope>
    <source>
        <strain evidence="6">AS05jafATM_89</strain>
    </source>
</reference>
<evidence type="ECO:0000256" key="1">
    <source>
        <dbReference type="ARBA" id="ARBA00008777"/>
    </source>
</evidence>
<sequence>MYKGVKVAKLGKKKSHRVSLKRNLLRSLLEKGYVETTTPKAKVLKKDADSLLQKAKNAEKVTTRRELQTILGKIELVKKLVEYAKGEKTGVSILKIRFRDGDNAEMSKVSLVGFAKKDKKKADTKVEKKEEKTTKTVEPEKPRRKGLFGQDKKVDTTTVIKSTERSRTRSGL</sequence>
<dbReference type="Pfam" id="PF01196">
    <property type="entry name" value="Ribosomal_L17"/>
    <property type="match status" value="1"/>
</dbReference>
<gene>
    <name evidence="6" type="ORF">GX533_03730</name>
</gene>
<feature type="compositionally biased region" description="Basic and acidic residues" evidence="5">
    <location>
        <begin position="120"/>
        <end position="141"/>
    </location>
</feature>
<dbReference type="GO" id="GO:0003735">
    <property type="term" value="F:structural constituent of ribosome"/>
    <property type="evidence" value="ECO:0007669"/>
    <property type="project" value="InterPro"/>
</dbReference>
<evidence type="ECO:0000256" key="3">
    <source>
        <dbReference type="ARBA" id="ARBA00023274"/>
    </source>
</evidence>
<name>A0A832R9B3_9BACT</name>
<dbReference type="EMBL" id="DUTP01000006">
    <property type="protein sequence ID" value="HHX99753.1"/>
    <property type="molecule type" value="Genomic_DNA"/>
</dbReference>
<evidence type="ECO:0000313" key="7">
    <source>
        <dbReference type="Proteomes" id="UP000576550"/>
    </source>
</evidence>
<keyword evidence="3" id="KW-0687">Ribonucleoprotein</keyword>
<dbReference type="PANTHER" id="PTHR14413">
    <property type="entry name" value="RIBOSOMAL PROTEIN L17"/>
    <property type="match status" value="1"/>
</dbReference>
<accession>A0A832R9B3</accession>
<feature type="region of interest" description="Disordered" evidence="5">
    <location>
        <begin position="117"/>
        <end position="172"/>
    </location>
</feature>
<dbReference type="InterPro" id="IPR036373">
    <property type="entry name" value="Ribosomal_bL17_sf"/>
</dbReference>
<dbReference type="Proteomes" id="UP000576550">
    <property type="component" value="Unassembled WGS sequence"/>
</dbReference>
<feature type="compositionally biased region" description="Basic and acidic residues" evidence="5">
    <location>
        <begin position="162"/>
        <end position="172"/>
    </location>
</feature>
<comment type="caution">
    <text evidence="6">The sequence shown here is derived from an EMBL/GenBank/DDBJ whole genome shotgun (WGS) entry which is preliminary data.</text>
</comment>
<evidence type="ECO:0000256" key="2">
    <source>
        <dbReference type="ARBA" id="ARBA00022980"/>
    </source>
</evidence>
<dbReference type="GO" id="GO:0006412">
    <property type="term" value="P:translation"/>
    <property type="evidence" value="ECO:0007669"/>
    <property type="project" value="InterPro"/>
</dbReference>
<proteinExistence type="inferred from homology"/>
<dbReference type="Gene3D" id="3.90.1030.10">
    <property type="entry name" value="Ribosomal protein L17"/>
    <property type="match status" value="1"/>
</dbReference>
<dbReference type="PANTHER" id="PTHR14413:SF16">
    <property type="entry name" value="LARGE RIBOSOMAL SUBUNIT PROTEIN BL17M"/>
    <property type="match status" value="1"/>
</dbReference>
<dbReference type="SUPFAM" id="SSF64263">
    <property type="entry name" value="Prokaryotic ribosomal protein L17"/>
    <property type="match status" value="1"/>
</dbReference>
<keyword evidence="2" id="KW-0689">Ribosomal protein</keyword>
<comment type="similarity">
    <text evidence="1">Belongs to the bacterial ribosomal protein bL17 family.</text>
</comment>
<protein>
    <recommendedName>
        <fullName evidence="4">50S ribosomal protein L17</fullName>
    </recommendedName>
</protein>